<sequence>MEATADAAAVDDSFGPAVIYAALVEEGVEFHFVGFVTHYAAEWYHKRRPAIAAGEANRHPTPKTSTASPVLCARSARRTRTAPAY</sequence>
<proteinExistence type="predicted"/>
<comment type="caution">
    <text evidence="1">The sequence shown here is derived from an EMBL/GenBank/DDBJ whole genome shotgun (WGS) entry which is preliminary data.</text>
</comment>
<reference evidence="1 2" key="1">
    <citation type="journal article" date="2015" name="Stand. Genomic Sci.">
        <title>Genomic Encyclopedia of Bacterial and Archaeal Type Strains, Phase III: the genomes of soil and plant-associated and newly described type strains.</title>
        <authorList>
            <person name="Whitman W.B."/>
            <person name="Woyke T."/>
            <person name="Klenk H.P."/>
            <person name="Zhou Y."/>
            <person name="Lilburn T.G."/>
            <person name="Beck B.J."/>
            <person name="De Vos P."/>
            <person name="Vandamme P."/>
            <person name="Eisen J.A."/>
            <person name="Garrity G."/>
            <person name="Hugenholtz P."/>
            <person name="Kyrpides N.C."/>
        </authorList>
    </citation>
    <scope>NUCLEOTIDE SEQUENCE [LARGE SCALE GENOMIC DNA]</scope>
    <source>
        <strain evidence="1 2">VKM Ac-2572</strain>
    </source>
</reference>
<keyword evidence="2" id="KW-1185">Reference proteome</keyword>
<evidence type="ECO:0000313" key="2">
    <source>
        <dbReference type="Proteomes" id="UP000294508"/>
    </source>
</evidence>
<dbReference type="AlphaFoldDB" id="A0A4R2H250"/>
<protein>
    <submittedName>
        <fullName evidence="1">Uncharacterized protein</fullName>
    </submittedName>
</protein>
<evidence type="ECO:0000313" key="1">
    <source>
        <dbReference type="EMBL" id="TCO19078.1"/>
    </source>
</evidence>
<gene>
    <name evidence="1" type="ORF">EV652_11455</name>
</gene>
<organism evidence="1 2">
    <name type="scientific">Kribbella steppae</name>
    <dbReference type="NCBI Taxonomy" id="2512223"/>
    <lineage>
        <taxon>Bacteria</taxon>
        <taxon>Bacillati</taxon>
        <taxon>Actinomycetota</taxon>
        <taxon>Actinomycetes</taxon>
        <taxon>Propionibacteriales</taxon>
        <taxon>Kribbellaceae</taxon>
        <taxon>Kribbella</taxon>
    </lineage>
</organism>
<dbReference type="Proteomes" id="UP000294508">
    <property type="component" value="Unassembled WGS sequence"/>
</dbReference>
<dbReference type="EMBL" id="SLWN01000014">
    <property type="protein sequence ID" value="TCO19078.1"/>
    <property type="molecule type" value="Genomic_DNA"/>
</dbReference>
<accession>A0A4R2H250</accession>
<name>A0A4R2H250_9ACTN</name>